<proteinExistence type="predicted"/>
<feature type="compositionally biased region" description="Polar residues" evidence="1">
    <location>
        <begin position="9"/>
        <end position="19"/>
    </location>
</feature>
<feature type="region of interest" description="Disordered" evidence="1">
    <location>
        <begin position="1"/>
        <end position="20"/>
    </location>
</feature>
<evidence type="ECO:0000313" key="2">
    <source>
        <dbReference type="EMBL" id="LAA61568.1"/>
    </source>
</evidence>
<reference evidence="2" key="2">
    <citation type="submission" date="2017-11" db="EMBL/GenBank/DDBJ databases">
        <title>Coralsnake Venomics: Analyses of Venom Gland Transcriptomes and Proteomes of Six Brazilian Taxa.</title>
        <authorList>
            <person name="Aird S.D."/>
            <person name="Jorge da Silva N."/>
            <person name="Qiu L."/>
            <person name="Villar-Briones A."/>
            <person name="Aparecida-Saddi V."/>
            <person name="Campos-Telles M.P."/>
            <person name="Grau M."/>
            <person name="Mikheyev A.S."/>
        </authorList>
    </citation>
    <scope>NUCLEOTIDE SEQUENCE</scope>
    <source>
        <tissue evidence="2">Venom_gland</tissue>
    </source>
</reference>
<reference evidence="2" key="1">
    <citation type="submission" date="2017-07" db="EMBL/GenBank/DDBJ databases">
        <authorList>
            <person name="Mikheyev A."/>
            <person name="Grau M."/>
        </authorList>
    </citation>
    <scope>NUCLEOTIDE SEQUENCE</scope>
    <source>
        <tissue evidence="2">Venom_gland</tissue>
    </source>
</reference>
<evidence type="ECO:0000256" key="1">
    <source>
        <dbReference type="SAM" id="MobiDB-lite"/>
    </source>
</evidence>
<organism evidence="2">
    <name type="scientific">Micrurus corallinus</name>
    <name type="common">Brazilian coral snake</name>
    <dbReference type="NCBI Taxonomy" id="54390"/>
    <lineage>
        <taxon>Eukaryota</taxon>
        <taxon>Metazoa</taxon>
        <taxon>Chordata</taxon>
        <taxon>Craniata</taxon>
        <taxon>Vertebrata</taxon>
        <taxon>Euteleostomi</taxon>
        <taxon>Lepidosauria</taxon>
        <taxon>Squamata</taxon>
        <taxon>Bifurcata</taxon>
        <taxon>Unidentata</taxon>
        <taxon>Episquamata</taxon>
        <taxon>Toxicofera</taxon>
        <taxon>Serpentes</taxon>
        <taxon>Colubroidea</taxon>
        <taxon>Elapidae</taxon>
        <taxon>Elapinae</taxon>
        <taxon>Micrurus</taxon>
    </lineage>
</organism>
<dbReference type="EMBL" id="IACJ01143234">
    <property type="protein sequence ID" value="LAA61568.1"/>
    <property type="molecule type" value="Transcribed_RNA"/>
</dbReference>
<dbReference type="AlphaFoldDB" id="A0A2D4GPA5"/>
<protein>
    <submittedName>
        <fullName evidence="2">Uncharacterized protein</fullName>
    </submittedName>
</protein>
<accession>A0A2D4GPA5</accession>
<sequence length="99" mass="11093">MKFEKVDGSLTQGLPSTCLTEPVTLRPGSHEETAVHSGPENVRLTMLGLAWLKKWNPAVDWKDSNWRWRSRAGGPQRIRMKCRGSKTPPVGRGKIEPIS</sequence>
<name>A0A2D4GPA5_MICCO</name>
<feature type="region of interest" description="Disordered" evidence="1">
    <location>
        <begin position="79"/>
        <end position="99"/>
    </location>
</feature>